<name>A0A8H7VQH5_9FUNG</name>
<dbReference type="AlphaFoldDB" id="A0A8H7VQH5"/>
<keyword evidence="2 5" id="KW-0728">SH3 domain</keyword>
<organism evidence="9 10">
    <name type="scientific">Circinella minor</name>
    <dbReference type="NCBI Taxonomy" id="1195481"/>
    <lineage>
        <taxon>Eukaryota</taxon>
        <taxon>Fungi</taxon>
        <taxon>Fungi incertae sedis</taxon>
        <taxon>Mucoromycota</taxon>
        <taxon>Mucoromycotina</taxon>
        <taxon>Mucoromycetes</taxon>
        <taxon>Mucorales</taxon>
        <taxon>Lichtheimiaceae</taxon>
        <taxon>Circinella</taxon>
    </lineage>
</organism>
<dbReference type="Proteomes" id="UP000646827">
    <property type="component" value="Unassembled WGS sequence"/>
</dbReference>
<dbReference type="OrthoDB" id="5340910at2759"/>
<evidence type="ECO:0000313" key="10">
    <source>
        <dbReference type="Proteomes" id="UP000646827"/>
    </source>
</evidence>
<evidence type="ECO:0000256" key="6">
    <source>
        <dbReference type="SAM" id="Coils"/>
    </source>
</evidence>
<dbReference type="Gene3D" id="2.30.30.40">
    <property type="entry name" value="SH3 Domains"/>
    <property type="match status" value="3"/>
</dbReference>
<accession>A0A8H7VQH5</accession>
<feature type="domain" description="SH3" evidence="8">
    <location>
        <begin position="2"/>
        <end position="62"/>
    </location>
</feature>
<feature type="coiled-coil region" evidence="6">
    <location>
        <begin position="829"/>
        <end position="863"/>
    </location>
</feature>
<dbReference type="Pfam" id="PF07653">
    <property type="entry name" value="SH3_2"/>
    <property type="match status" value="1"/>
</dbReference>
<feature type="compositionally biased region" description="Low complexity" evidence="7">
    <location>
        <begin position="367"/>
        <end position="393"/>
    </location>
</feature>
<proteinExistence type="predicted"/>
<dbReference type="InterPro" id="IPR050384">
    <property type="entry name" value="Endophilin_SH3RF"/>
</dbReference>
<dbReference type="PRINTS" id="PR00452">
    <property type="entry name" value="SH3DOMAIN"/>
</dbReference>
<sequence length="869" mass="94815">MAGPTTVSVHHSYDAQRDDEIKLEKGEIITVTDSSDPDWWEGKKDDGSIGFFPSNFVEPVKSSSEEKKDADVENDVKGEDNTAEPTETEAEAGTEPAKSIGMARVMEDYAMQGPDELTLHRGGIATLYERLEDGWLKGEINGKVGKFPGECVEEIDMPGRPDLGAQSAGIPKAASESTEEGASSAEPSKPAFKLAAYGVKQGGIGSVLAGGFPSLKKTGGSKKSSESEPKPASPEKVIETTPPAQEEPAAKLESEQALPVEKVDQSQPPAPTPTEKFGIKLNRKIPFVDGYYLVAKAIVLHPYDAENEDELNLLRGEYVNILDKNVDDGWWKGTTERGQTGVFPSNFVKEIEEESIASPPPVRTRKSVTSTSSQQSFNTASSSRASAGISARAPPLPGNRPISTGNTSRPGSLHEQQPSSEAQSPSQPAIPEETTPPPPATTEVTSPVAASSEADKEAEEEKAVTKELEPKMDAEEEKFSVQEAETKVSSEEESKEESTPVSSPPVPSRPPKTASRPTSEASSLAEKSPLPVSRPTSEATSEKTPTPPSRPTSEASSVAVPPPKPASRPLSQVDSEKSVDSPVVDSSPEEKENTKKDEHVESKEEEKKTQSEEEQVETKEEGEKAQPEEKEVELKKEEESTQSEKTETVEKKEEQDNDTKSPEVEADEEEKKTFDMQPTGPKLSAPSRVRPTRARRSPQPAQESHKEEPSQMDLLKKDLEQEPEESTQEIKRDSEEPTAAARSPPAKPMKPIFAKFPTPFGGAAPELKNLKPVQRRMWEPAPAHEPKESEKKEEEEERPRPTGVRNIASRFNVPTTGGGSNEVLETKLKNFTKNEVDKLRKELQEEREKRVQLEQLVASLAEQVEKLQQ</sequence>
<feature type="compositionally biased region" description="Basic and acidic residues" evidence="7">
    <location>
        <begin position="776"/>
        <end position="800"/>
    </location>
</feature>
<feature type="domain" description="SH3" evidence="8">
    <location>
        <begin position="292"/>
        <end position="353"/>
    </location>
</feature>
<comment type="caution">
    <text evidence="9">The sequence shown here is derived from an EMBL/GenBank/DDBJ whole genome shotgun (WGS) entry which is preliminary data.</text>
</comment>
<feature type="compositionally biased region" description="Low complexity" evidence="7">
    <location>
        <begin position="415"/>
        <end position="433"/>
    </location>
</feature>
<feature type="compositionally biased region" description="Basic and acidic residues" evidence="7">
    <location>
        <begin position="703"/>
        <end position="720"/>
    </location>
</feature>
<evidence type="ECO:0000256" key="2">
    <source>
        <dbReference type="ARBA" id="ARBA00022443"/>
    </source>
</evidence>
<evidence type="ECO:0000256" key="5">
    <source>
        <dbReference type="PROSITE-ProRule" id="PRU00192"/>
    </source>
</evidence>
<evidence type="ECO:0000313" key="9">
    <source>
        <dbReference type="EMBL" id="KAG2227617.1"/>
    </source>
</evidence>
<feature type="domain" description="SH3" evidence="8">
    <location>
        <begin position="98"/>
        <end position="157"/>
    </location>
</feature>
<dbReference type="InterPro" id="IPR001452">
    <property type="entry name" value="SH3_domain"/>
</dbReference>
<feature type="compositionally biased region" description="Low complexity" evidence="7">
    <location>
        <begin position="173"/>
        <end position="186"/>
    </location>
</feature>
<evidence type="ECO:0000256" key="3">
    <source>
        <dbReference type="ARBA" id="ARBA00023054"/>
    </source>
</evidence>
<evidence type="ECO:0000256" key="7">
    <source>
        <dbReference type="SAM" id="MobiDB-lite"/>
    </source>
</evidence>
<protein>
    <recommendedName>
        <fullName evidence="8">SH3 domain-containing protein</fullName>
    </recommendedName>
</protein>
<dbReference type="PANTHER" id="PTHR14167:SF81">
    <property type="entry name" value="ENDOPHILIN-A"/>
    <property type="match status" value="1"/>
</dbReference>
<feature type="compositionally biased region" description="Low complexity" evidence="7">
    <location>
        <begin position="441"/>
        <end position="452"/>
    </location>
</feature>
<feature type="compositionally biased region" description="Basic and acidic residues" evidence="7">
    <location>
        <begin position="453"/>
        <end position="498"/>
    </location>
</feature>
<dbReference type="PANTHER" id="PTHR14167">
    <property type="entry name" value="SH3 DOMAIN-CONTAINING"/>
    <property type="match status" value="1"/>
</dbReference>
<keyword evidence="4" id="KW-0472">Membrane</keyword>
<dbReference type="SUPFAM" id="SSF50044">
    <property type="entry name" value="SH3-domain"/>
    <property type="match status" value="3"/>
</dbReference>
<evidence type="ECO:0000256" key="4">
    <source>
        <dbReference type="ARBA" id="ARBA00023136"/>
    </source>
</evidence>
<dbReference type="InterPro" id="IPR036028">
    <property type="entry name" value="SH3-like_dom_sf"/>
</dbReference>
<dbReference type="CDD" id="cd00174">
    <property type="entry name" value="SH3"/>
    <property type="match status" value="2"/>
</dbReference>
<feature type="compositionally biased region" description="Polar residues" evidence="7">
    <location>
        <begin position="534"/>
        <end position="544"/>
    </location>
</feature>
<evidence type="ECO:0000259" key="8">
    <source>
        <dbReference type="PROSITE" id="PS50002"/>
    </source>
</evidence>
<feature type="compositionally biased region" description="Basic and acidic residues" evidence="7">
    <location>
        <begin position="63"/>
        <end position="80"/>
    </location>
</feature>
<feature type="compositionally biased region" description="Basic and acidic residues" evidence="7">
    <location>
        <begin position="588"/>
        <end position="674"/>
    </location>
</feature>
<reference evidence="9 10" key="1">
    <citation type="submission" date="2020-12" db="EMBL/GenBank/DDBJ databases">
        <title>Metabolic potential, ecology and presence of endohyphal bacteria is reflected in genomic diversity of Mucoromycotina.</title>
        <authorList>
            <person name="Muszewska A."/>
            <person name="Okrasinska A."/>
            <person name="Steczkiewicz K."/>
            <person name="Drgas O."/>
            <person name="Orlowska M."/>
            <person name="Perlinska-Lenart U."/>
            <person name="Aleksandrzak-Piekarczyk T."/>
            <person name="Szatraj K."/>
            <person name="Zielenkiewicz U."/>
            <person name="Pilsyk S."/>
            <person name="Malc E."/>
            <person name="Mieczkowski P."/>
            <person name="Kruszewska J.S."/>
            <person name="Biernat P."/>
            <person name="Pawlowska J."/>
        </authorList>
    </citation>
    <scope>NUCLEOTIDE SEQUENCE [LARGE SCALE GENOMIC DNA]</scope>
    <source>
        <strain evidence="9 10">CBS 142.35</strain>
    </source>
</reference>
<keyword evidence="3 6" id="KW-0175">Coiled coil</keyword>
<feature type="compositionally biased region" description="Polar residues" evidence="7">
    <location>
        <begin position="401"/>
        <end position="410"/>
    </location>
</feature>
<feature type="region of interest" description="Disordered" evidence="7">
    <location>
        <begin position="152"/>
        <end position="189"/>
    </location>
</feature>
<feature type="region of interest" description="Disordered" evidence="7">
    <location>
        <begin position="216"/>
        <end position="277"/>
    </location>
</feature>
<dbReference type="EMBL" id="JAEPRB010000006">
    <property type="protein sequence ID" value="KAG2227617.1"/>
    <property type="molecule type" value="Genomic_DNA"/>
</dbReference>
<feature type="region of interest" description="Disordered" evidence="7">
    <location>
        <begin position="351"/>
        <end position="823"/>
    </location>
</feature>
<dbReference type="PROSITE" id="PS50002">
    <property type="entry name" value="SH3"/>
    <property type="match status" value="3"/>
</dbReference>
<dbReference type="Pfam" id="PF14604">
    <property type="entry name" value="SH3_9"/>
    <property type="match status" value="2"/>
</dbReference>
<gene>
    <name evidence="9" type="ORF">INT45_002302</name>
</gene>
<dbReference type="SMART" id="SM00326">
    <property type="entry name" value="SH3"/>
    <property type="match status" value="3"/>
</dbReference>
<keyword evidence="10" id="KW-1185">Reference proteome</keyword>
<evidence type="ECO:0000256" key="1">
    <source>
        <dbReference type="ARBA" id="ARBA00004170"/>
    </source>
</evidence>
<comment type="subcellular location">
    <subcellularLocation>
        <location evidence="1">Membrane</location>
        <topology evidence="1">Peripheral membrane protein</topology>
    </subcellularLocation>
</comment>
<feature type="region of interest" description="Disordered" evidence="7">
    <location>
        <begin position="55"/>
        <end position="100"/>
    </location>
</feature>